<feature type="transmembrane region" description="Helical" evidence="2">
    <location>
        <begin position="102"/>
        <end position="121"/>
    </location>
</feature>
<dbReference type="EMBL" id="JAUSTB010000005">
    <property type="protein sequence ID" value="MDQ0145976.1"/>
    <property type="molecule type" value="Genomic_DNA"/>
</dbReference>
<organism evidence="3 4">
    <name type="scientific">Pseudarthrobacter niigatensis</name>
    <dbReference type="NCBI Taxonomy" id="369935"/>
    <lineage>
        <taxon>Bacteria</taxon>
        <taxon>Bacillati</taxon>
        <taxon>Actinomycetota</taxon>
        <taxon>Actinomycetes</taxon>
        <taxon>Micrococcales</taxon>
        <taxon>Micrococcaceae</taxon>
        <taxon>Pseudarthrobacter</taxon>
    </lineage>
</organism>
<dbReference type="InterPro" id="IPR007136">
    <property type="entry name" value="DUF347"/>
</dbReference>
<sequence length="279" mass="29518">MTEPPQQIPPSHGTASALRDPGSTPSRRGTHPGAPVRTALAKVPEITAWFWVAKVFTTGMGETASDFLVHTLDPAVALALGGVGLAGSLVLQFTVRRYVAWVYWLAVVMVSVFGTMAADAVHVVLGVPYVVSAVFFLAALLAAFGVWFRTEKTLSIHSVDTRRRELFYWAAVLTTFALGTAAGDLAAYSLDLGYFASGLIFAAVIAGAALAWWRRWIAAIPAFWFVYILTRPLGASFADWTAVGADRGGLGWGTGVVTLGLAVCTAAVVARSSAVGRKS</sequence>
<dbReference type="Pfam" id="PF03988">
    <property type="entry name" value="DUF347"/>
    <property type="match status" value="4"/>
</dbReference>
<evidence type="ECO:0000256" key="1">
    <source>
        <dbReference type="SAM" id="MobiDB-lite"/>
    </source>
</evidence>
<dbReference type="Proteomes" id="UP001239267">
    <property type="component" value="Unassembled WGS sequence"/>
</dbReference>
<feature type="transmembrane region" description="Helical" evidence="2">
    <location>
        <begin position="250"/>
        <end position="270"/>
    </location>
</feature>
<name>A0AAJ1SRQ8_9MICC</name>
<keyword evidence="2" id="KW-0472">Membrane</keyword>
<feature type="transmembrane region" description="Helical" evidence="2">
    <location>
        <begin position="127"/>
        <end position="147"/>
    </location>
</feature>
<feature type="transmembrane region" description="Helical" evidence="2">
    <location>
        <begin position="75"/>
        <end position="95"/>
    </location>
</feature>
<feature type="transmembrane region" description="Helical" evidence="2">
    <location>
        <begin position="167"/>
        <end position="188"/>
    </location>
</feature>
<dbReference type="RefSeq" id="WP_307359266.1">
    <property type="nucleotide sequence ID" value="NZ_JAUSTB010000005.1"/>
</dbReference>
<reference evidence="3 4" key="1">
    <citation type="submission" date="2023-07" db="EMBL/GenBank/DDBJ databases">
        <title>Sorghum-associated microbial communities from plants grown in Nebraska, USA.</title>
        <authorList>
            <person name="Schachtman D."/>
        </authorList>
    </citation>
    <scope>NUCLEOTIDE SEQUENCE [LARGE SCALE GENOMIC DNA]</scope>
    <source>
        <strain evidence="3 4">DS1001</strain>
    </source>
</reference>
<evidence type="ECO:0000313" key="4">
    <source>
        <dbReference type="Proteomes" id="UP001239267"/>
    </source>
</evidence>
<feature type="transmembrane region" description="Helical" evidence="2">
    <location>
        <begin position="194"/>
        <end position="213"/>
    </location>
</feature>
<keyword evidence="2" id="KW-0812">Transmembrane</keyword>
<feature type="region of interest" description="Disordered" evidence="1">
    <location>
        <begin position="1"/>
        <end position="35"/>
    </location>
</feature>
<comment type="caution">
    <text evidence="3">The sequence shown here is derived from an EMBL/GenBank/DDBJ whole genome shotgun (WGS) entry which is preliminary data.</text>
</comment>
<accession>A0AAJ1SRQ8</accession>
<keyword evidence="2" id="KW-1133">Transmembrane helix</keyword>
<keyword evidence="4" id="KW-1185">Reference proteome</keyword>
<evidence type="ECO:0000313" key="3">
    <source>
        <dbReference type="EMBL" id="MDQ0145976.1"/>
    </source>
</evidence>
<proteinExistence type="predicted"/>
<dbReference type="AlphaFoldDB" id="A0AAJ1SRQ8"/>
<feature type="transmembrane region" description="Helical" evidence="2">
    <location>
        <begin position="220"/>
        <end position="238"/>
    </location>
</feature>
<gene>
    <name evidence="3" type="ORF">J2T23_001869</name>
</gene>
<protein>
    <submittedName>
        <fullName evidence="3">Membrane-anchored protein</fullName>
    </submittedName>
</protein>
<evidence type="ECO:0000256" key="2">
    <source>
        <dbReference type="SAM" id="Phobius"/>
    </source>
</evidence>